<dbReference type="RefSeq" id="WP_019951358.1">
    <property type="nucleotide sequence ID" value="NZ_JBHLVX010000050.1"/>
</dbReference>
<protein>
    <submittedName>
        <fullName evidence="1">Uncharacterized protein</fullName>
    </submittedName>
</protein>
<keyword evidence="2" id="KW-1185">Reference proteome</keyword>
<proteinExistence type="predicted"/>
<accession>A0ABV6G5X2</accession>
<dbReference type="Proteomes" id="UP001589814">
    <property type="component" value="Unassembled WGS sequence"/>
</dbReference>
<gene>
    <name evidence="1" type="ORF">ACFFHW_13130</name>
</gene>
<organism evidence="1 2">
    <name type="scientific">Kushneria aurantia</name>
    <dbReference type="NCBI Taxonomy" id="504092"/>
    <lineage>
        <taxon>Bacteria</taxon>
        <taxon>Pseudomonadati</taxon>
        <taxon>Pseudomonadota</taxon>
        <taxon>Gammaproteobacteria</taxon>
        <taxon>Oceanospirillales</taxon>
        <taxon>Halomonadaceae</taxon>
        <taxon>Kushneria</taxon>
    </lineage>
</organism>
<evidence type="ECO:0000313" key="1">
    <source>
        <dbReference type="EMBL" id="MFC0268915.1"/>
    </source>
</evidence>
<reference evidence="1 2" key="1">
    <citation type="submission" date="2024-09" db="EMBL/GenBank/DDBJ databases">
        <authorList>
            <person name="Sun Q."/>
            <person name="Mori K."/>
        </authorList>
    </citation>
    <scope>NUCLEOTIDE SEQUENCE [LARGE SCALE GENOMIC DNA]</scope>
    <source>
        <strain evidence="1 2">CCM 7415</strain>
    </source>
</reference>
<comment type="caution">
    <text evidence="1">The sequence shown here is derived from an EMBL/GenBank/DDBJ whole genome shotgun (WGS) entry which is preliminary data.</text>
</comment>
<evidence type="ECO:0000313" key="2">
    <source>
        <dbReference type="Proteomes" id="UP001589814"/>
    </source>
</evidence>
<sequence>MSDAEFYASAMAGLPSLIARWLEIGDASPDRLGIILADTARIAKLGEPATDPDGATLARWATAAVEADRPPLWAVKATLFLLSQMPARPCPQDDAQRDGWAWAWLRLRRWESYEQARDALPSWLLEALGEHLQRAWRDRQRQRLL</sequence>
<name>A0ABV6G5X2_9GAMM</name>
<dbReference type="EMBL" id="JBHLVX010000050">
    <property type="protein sequence ID" value="MFC0268915.1"/>
    <property type="molecule type" value="Genomic_DNA"/>
</dbReference>